<dbReference type="Pfam" id="PF08308">
    <property type="entry name" value="PEGA"/>
    <property type="match status" value="5"/>
</dbReference>
<sequence>MSRKVLIAGILVFIFAAIGFAVNYDIQKVIIVPVPESELQVSIWLDKDPGAVYKKGEEVKVYFKVNKDAYVAIYDIMPDGSIQLIFPNRYDASNYLKAGKVYSLPTEKASKVYRLIVSGDPGKEIFQIVASTSPLTFIEDMVKRFSKEIFPKSRFKAEKFVEELVRPFISETEYAVNSTFFYVDRSPDIGTLKVSTYPSNASIYIDGSYFGKTPLEIRVEEGLHVVSVYKPGYKMNTVKVNVYSGRTTNVSLKLIPDRKTYSLSLSTVPADARVYLDGTYVGNSPITLSVSKGLHSLKIEKEGYQTYIETIQISGNTSKRIVLNELARKYSLTIKSSPSGASLYIDGAYVGQTPITLNLESGRHKILLRAEGYEDYTDTIYLYSNKTVNVSLVAKNAYLTVKSDPRDASVYIDGVYVGQTPLSLTLLSGKHSVKIIREGYLTVEKEIVLSAGEKSVLNVTLQPEGARVYVETNPTGARIFVDGYDLGYSNKWLTLEPGYHEILLVKEGYHFVYLIKYFERRVYTLSFDLYPIE</sequence>
<dbReference type="InterPro" id="IPR025493">
    <property type="entry name" value="DUF4384"/>
</dbReference>
<dbReference type="Pfam" id="PF14326">
    <property type="entry name" value="DUF4384"/>
    <property type="match status" value="1"/>
</dbReference>
<feature type="domain" description="PEGA" evidence="1">
    <location>
        <begin position="330"/>
        <end position="393"/>
    </location>
</feature>
<feature type="domain" description="DUF4384" evidence="2">
    <location>
        <begin position="52"/>
        <end position="134"/>
    </location>
</feature>
<reference evidence="3 4" key="2">
    <citation type="journal article" date="2011" name="J. Bacteriol.">
        <title>Genome Sequence of Kosmotoga olearia Strain TBF 19.5.1, a Thermophilic Bacterium with a Wide Growth Temperature Range, Isolated from the Troll B Oil Platform in the North Sea.</title>
        <authorList>
            <person name="Swithers K.S."/>
            <person name="Dipippo J.L."/>
            <person name="Bruce D.C."/>
            <person name="Detter C."/>
            <person name="Tapia R."/>
            <person name="Han S."/>
            <person name="Goodwin L.A."/>
            <person name="Han J."/>
            <person name="Woyke T."/>
            <person name="Pitluck S."/>
            <person name="Pennacchio L."/>
            <person name="Nolan M."/>
            <person name="Mikhailova N."/>
            <person name="Land M.L."/>
            <person name="Nesbo C.L."/>
            <person name="Gogarten J.P."/>
            <person name="Noll K.M."/>
        </authorList>
    </citation>
    <scope>NUCLEOTIDE SEQUENCE [LARGE SCALE GENOMIC DNA]</scope>
    <source>
        <strain evidence="4">ATCC BAA-1733 / DSM 21960 / TBF 19.5.1</strain>
    </source>
</reference>
<protein>
    <submittedName>
        <fullName evidence="3">PEGA domain protein</fullName>
    </submittedName>
</protein>
<organism evidence="3 4">
    <name type="scientific">Kosmotoga olearia (strain ATCC BAA-1733 / DSM 21960 / TBF 19.5.1)</name>
    <dbReference type="NCBI Taxonomy" id="521045"/>
    <lineage>
        <taxon>Bacteria</taxon>
        <taxon>Thermotogati</taxon>
        <taxon>Thermotogota</taxon>
        <taxon>Thermotogae</taxon>
        <taxon>Kosmotogales</taxon>
        <taxon>Kosmotogaceae</taxon>
        <taxon>Kosmotoga</taxon>
    </lineage>
</organism>
<feature type="domain" description="PEGA" evidence="1">
    <location>
        <begin position="261"/>
        <end position="318"/>
    </location>
</feature>
<dbReference type="PANTHER" id="PTHR36194:SF1">
    <property type="entry name" value="S-LAYER-LIKE PROTEIN"/>
    <property type="match status" value="1"/>
</dbReference>
<dbReference type="EMBL" id="CP001634">
    <property type="protein sequence ID" value="ACR80171.1"/>
    <property type="molecule type" value="Genomic_DNA"/>
</dbReference>
<proteinExistence type="predicted"/>
<evidence type="ECO:0000259" key="1">
    <source>
        <dbReference type="Pfam" id="PF08308"/>
    </source>
</evidence>
<reference evidence="3 4" key="1">
    <citation type="submission" date="2009-06" db="EMBL/GenBank/DDBJ databases">
        <title>Complete sequence of Thermotogales bacterium TBF 19.5.1.</title>
        <authorList>
            <consortium name="US DOE Joint Genome Institute"/>
            <person name="Lucas S."/>
            <person name="Copeland A."/>
            <person name="Lapidus A."/>
            <person name="Glavina del Rio T."/>
            <person name="Tice H."/>
            <person name="Bruce D."/>
            <person name="Goodwin L."/>
            <person name="Pitluck S."/>
            <person name="Chertkov O."/>
            <person name="Brettin T."/>
            <person name="Detter J.C."/>
            <person name="Han C."/>
            <person name="Schmutz J."/>
            <person name="Larimer F."/>
            <person name="Land M."/>
            <person name="Hauser L."/>
            <person name="Kyrpides N."/>
            <person name="Ovchinnikova G."/>
            <person name="Noll K."/>
        </authorList>
    </citation>
    <scope>NUCLEOTIDE SEQUENCE [LARGE SCALE GENOMIC DNA]</scope>
    <source>
        <strain evidence="4">ATCC BAA-1733 / DSM 21960 / TBF 19.5.1</strain>
    </source>
</reference>
<dbReference type="AlphaFoldDB" id="C5CED1"/>
<feature type="domain" description="PEGA" evidence="1">
    <location>
        <begin position="399"/>
        <end position="464"/>
    </location>
</feature>
<evidence type="ECO:0000313" key="4">
    <source>
        <dbReference type="Proteomes" id="UP000002382"/>
    </source>
</evidence>
<dbReference type="eggNOG" id="COG1470">
    <property type="taxonomic scope" value="Bacteria"/>
</dbReference>
<gene>
    <name evidence="3" type="ordered locus">Kole_1479</name>
</gene>
<dbReference type="RefSeq" id="WP_015868818.1">
    <property type="nucleotide sequence ID" value="NC_012785.1"/>
</dbReference>
<evidence type="ECO:0000259" key="2">
    <source>
        <dbReference type="Pfam" id="PF14326"/>
    </source>
</evidence>
<name>C5CED1_KOSOT</name>
<dbReference type="InterPro" id="IPR013229">
    <property type="entry name" value="PEGA"/>
</dbReference>
<evidence type="ECO:0000313" key="3">
    <source>
        <dbReference type="EMBL" id="ACR80171.1"/>
    </source>
</evidence>
<dbReference type="KEGG" id="kol:Kole_1479"/>
<dbReference type="PANTHER" id="PTHR36194">
    <property type="entry name" value="S-LAYER-LIKE PROTEIN"/>
    <property type="match status" value="1"/>
</dbReference>
<dbReference type="HOGENOM" id="CLU_031368_0_0_0"/>
<dbReference type="Proteomes" id="UP000002382">
    <property type="component" value="Chromosome"/>
</dbReference>
<feature type="domain" description="PEGA" evidence="1">
    <location>
        <begin position="468"/>
        <end position="523"/>
    </location>
</feature>
<dbReference type="OrthoDB" id="36480at2"/>
<feature type="domain" description="PEGA" evidence="1">
    <location>
        <begin position="190"/>
        <end position="255"/>
    </location>
</feature>
<dbReference type="STRING" id="521045.Kole_1479"/>
<accession>C5CED1</accession>
<keyword evidence="4" id="KW-1185">Reference proteome</keyword>